<keyword evidence="6" id="KW-0135">Cellulose biosynthesis</keyword>
<evidence type="ECO:0000256" key="4">
    <source>
        <dbReference type="ARBA" id="ARBA00022737"/>
    </source>
</evidence>
<evidence type="ECO:0000256" key="1">
    <source>
        <dbReference type="ARBA" id="ARBA00003476"/>
    </source>
</evidence>
<comment type="function">
    <text evidence="1">Required for maximal bacterial cellulose synthesis.</text>
</comment>
<organism evidence="10">
    <name type="scientific">Vibrio chaetopteri</name>
    <dbReference type="NCBI Taxonomy" id="3016528"/>
    <lineage>
        <taxon>Bacteria</taxon>
        <taxon>Pseudomonadati</taxon>
        <taxon>Pseudomonadota</taxon>
        <taxon>Gammaproteobacteria</taxon>
        <taxon>Vibrionales</taxon>
        <taxon>Vibrionaceae</taxon>
        <taxon>Vibrio</taxon>
    </lineage>
</organism>
<dbReference type="InterPro" id="IPR019734">
    <property type="entry name" value="TPR_rpt"/>
</dbReference>
<dbReference type="PANTHER" id="PTHR44943">
    <property type="entry name" value="CELLULOSE SYNTHASE OPERON PROTEIN C"/>
    <property type="match status" value="1"/>
</dbReference>
<feature type="chain" id="PRO_5043336133" evidence="8">
    <location>
        <begin position="25"/>
        <end position="1194"/>
    </location>
</feature>
<dbReference type="InterPro" id="IPR051685">
    <property type="entry name" value="Ycf3/AcsC/BcsC/TPR_MFPF"/>
</dbReference>
<evidence type="ECO:0000313" key="10">
    <source>
        <dbReference type="EMBL" id="XCD15690.1"/>
    </source>
</evidence>
<evidence type="ECO:0000256" key="2">
    <source>
        <dbReference type="ARBA" id="ARBA00005186"/>
    </source>
</evidence>
<dbReference type="AlphaFoldDB" id="A0AAU8BHA8"/>
<dbReference type="InterPro" id="IPR008410">
    <property type="entry name" value="BCSC_C"/>
</dbReference>
<gene>
    <name evidence="10" type="ORF">PG915_14060</name>
</gene>
<dbReference type="GO" id="GO:0030244">
    <property type="term" value="P:cellulose biosynthetic process"/>
    <property type="evidence" value="ECO:0007669"/>
    <property type="project" value="UniProtKB-KW"/>
</dbReference>
<dbReference type="Pfam" id="PF13181">
    <property type="entry name" value="TPR_8"/>
    <property type="match status" value="1"/>
</dbReference>
<comment type="pathway">
    <text evidence="2">Glycan metabolism; bacterial cellulose biosynthesis.</text>
</comment>
<keyword evidence="3 8" id="KW-0732">Signal</keyword>
<reference evidence="10" key="1">
    <citation type="submission" date="2023-01" db="EMBL/GenBank/DDBJ databases">
        <title>Vibrio sp. CB1-14 genome sequencing.</title>
        <authorList>
            <person name="Otstavnykh N."/>
            <person name="Isaeva M."/>
            <person name="Meleshko D."/>
        </authorList>
    </citation>
    <scope>NUCLEOTIDE SEQUENCE</scope>
    <source>
        <strain evidence="10">CB1-14</strain>
    </source>
</reference>
<dbReference type="InterPro" id="IPR011990">
    <property type="entry name" value="TPR-like_helical_dom_sf"/>
</dbReference>
<feature type="signal peptide" evidence="8">
    <location>
        <begin position="1"/>
        <end position="24"/>
    </location>
</feature>
<dbReference type="RefSeq" id="WP_353497087.1">
    <property type="nucleotide sequence ID" value="NZ_CP115920.1"/>
</dbReference>
<feature type="repeat" description="TPR" evidence="7">
    <location>
        <begin position="396"/>
        <end position="429"/>
    </location>
</feature>
<accession>A0AAU8BHA8</accession>
<evidence type="ECO:0000256" key="6">
    <source>
        <dbReference type="ARBA" id="ARBA00022916"/>
    </source>
</evidence>
<dbReference type="GO" id="GO:0019867">
    <property type="term" value="C:outer membrane"/>
    <property type="evidence" value="ECO:0007669"/>
    <property type="project" value="InterPro"/>
</dbReference>
<keyword evidence="5 7" id="KW-0802">TPR repeat</keyword>
<dbReference type="PANTHER" id="PTHR44943:SF8">
    <property type="entry name" value="TPR REPEAT-CONTAINING PROTEIN MJ0263"/>
    <property type="match status" value="1"/>
</dbReference>
<sequence>MKVTRASSQISAALLSVLCSSAWGSDVPSVFYRSAPDWLENQIVIGELKQDETLVEAAVERWLAITPESPEALFAKARWLVRNNRSDEASVLFKQLNNQADPALVSAFGNYLELHTTERDQYNQALLLQRGGQNEAALKLFEELYGSERPDIISELDYLGLKSTFPQYQEQVLEAYQQLDRAFPNVGEIRLGLARHLSRYGREPEALAIYRDLANDSRLGVFASTLWMTELQTEPMSQQWMDTHELIASYHPENLGIQQQYETAKQRWDREKMLRKDPVYRGKLAAFARIENRQYDATTFKALQAANRKYPNDPEILVALGRYHYHNNNYRASVNAFKQAQQLDDSPDLIDFYQSEINSIRFWQALDASRRALSAEQYDKAMQQADLALSLDNSEPFAYIIKGRVYLAQQEYSQAHQAANKALTLAPDNSSALQLWVQTYAPNKGHAGEYAALQTLKPAQIEQIAAYAAEVEHLVVYDKLLKSKSLPENDPLFRAQFKHVLDSDAYLPWLNKDIAEQLLRLNQRRLADTVMSRAYQQHQDNEHTHAYTLYLSGQGRWDEAFAVVNQSPAQQLTSAELSTYSRVKLEYYRQQIAEQQLRGDELIAFIENVARHDRPTAIVLWSETPFDERAQAEMDAVDIASLSTPELELMSQAAFDIDSANFHRAIYQEAEQRKVLSDIIEQRQSLFDADRLLAENEVEAASEIYLASLNDGVVLSQQRLSTWLSAAPQYIDPVLDIQAQRVFELSNEQIVSSLSLALETDNQSYINFFNNHLPLKPLNAFNYWQLQEASLSQSSDALTQQYSRQALLLDDKERLGLTRVRDIGSAYRDADDNWMTNDIIATLDRIDERHQSYFIVGGEFNNVPGGSKYLTVPFELGIAIPEWDGRLKLRTDSVYLNSGTLTYYDTNIEFERDRVGQAFSVGWEAENWQADLGTTPVGFRYTDWVGGIEGITEWGDVTLRGNVSKRPVTASFISYSGLSVTDRTGVTTEFGGVTRSGATVSASWNDGRPYGVWGYLEYHQLTGNNVADNDRTSGMLGSYYNFISSDDEVFSLGGAVFYMGYEKNVNEVIIGHGKYYSPQNYTSLSLPVSYYRRHSFDWTYGVRGTVSLSNASFDAPYNIPGGTASSSSGVSAGLQFYTEYRMSDHWSFVGYVSQQFSSDYQPSVFNVYLKYHFDPNWRKARLQPDPLRLYADYF</sequence>
<evidence type="ECO:0000256" key="3">
    <source>
        <dbReference type="ARBA" id="ARBA00022729"/>
    </source>
</evidence>
<dbReference type="EMBL" id="CP115920">
    <property type="protein sequence ID" value="XCD15690.1"/>
    <property type="molecule type" value="Genomic_DNA"/>
</dbReference>
<dbReference type="SMART" id="SM00028">
    <property type="entry name" value="TPR"/>
    <property type="match status" value="2"/>
</dbReference>
<protein>
    <submittedName>
        <fullName evidence="10">Cellulose synthase subunit BcsC-related outer membrane protein</fullName>
    </submittedName>
</protein>
<feature type="domain" description="Cellulose synthase operon C C-terminal" evidence="9">
    <location>
        <begin position="871"/>
        <end position="1174"/>
    </location>
</feature>
<evidence type="ECO:0000256" key="5">
    <source>
        <dbReference type="ARBA" id="ARBA00022803"/>
    </source>
</evidence>
<dbReference type="KEGG" id="vck:PG915_14060"/>
<feature type="repeat" description="TPR" evidence="7">
    <location>
        <begin position="314"/>
        <end position="347"/>
    </location>
</feature>
<proteinExistence type="predicted"/>
<dbReference type="SUPFAM" id="SSF48452">
    <property type="entry name" value="TPR-like"/>
    <property type="match status" value="2"/>
</dbReference>
<dbReference type="Gene3D" id="1.25.40.10">
    <property type="entry name" value="Tetratricopeptide repeat domain"/>
    <property type="match status" value="3"/>
</dbReference>
<keyword evidence="4" id="KW-0677">Repeat</keyword>
<dbReference type="Pfam" id="PF05420">
    <property type="entry name" value="BCSC_C"/>
    <property type="match status" value="1"/>
</dbReference>
<dbReference type="PROSITE" id="PS50005">
    <property type="entry name" value="TPR"/>
    <property type="match status" value="2"/>
</dbReference>
<evidence type="ECO:0000259" key="9">
    <source>
        <dbReference type="Pfam" id="PF05420"/>
    </source>
</evidence>
<evidence type="ECO:0000256" key="7">
    <source>
        <dbReference type="PROSITE-ProRule" id="PRU00339"/>
    </source>
</evidence>
<name>A0AAU8BHA8_9VIBR</name>
<evidence type="ECO:0000256" key="8">
    <source>
        <dbReference type="SAM" id="SignalP"/>
    </source>
</evidence>